<dbReference type="AlphaFoldDB" id="A0A2I2YP29"/>
<dbReference type="Ensembl" id="ENSGGOT00000044166.1">
    <property type="protein sequence ID" value="ENSGGOP00000036635.1"/>
    <property type="gene ID" value="ENSGGOG00000011790.3"/>
</dbReference>
<evidence type="ECO:0000313" key="1">
    <source>
        <dbReference type="Ensembl" id="ENSGGOP00000036635.1"/>
    </source>
</evidence>
<proteinExistence type="predicted"/>
<dbReference type="Proteomes" id="UP000001519">
    <property type="component" value="Chromosome 7"/>
</dbReference>
<sequence length="28" mass="2948">MLSALARPANAALRRSFSTSAQLSIALM</sequence>
<gene>
    <name evidence="1" type="primary">MDH2</name>
</gene>
<dbReference type="Bgee" id="ENSGGOG00000011790">
    <property type="expression patterns" value="Expressed in heart and 6 other cell types or tissues"/>
</dbReference>
<reference evidence="1" key="4">
    <citation type="submission" date="2025-09" db="UniProtKB">
        <authorList>
            <consortium name="Ensembl"/>
        </authorList>
    </citation>
    <scope>IDENTIFICATION</scope>
</reference>
<evidence type="ECO:0000313" key="2">
    <source>
        <dbReference type="Proteomes" id="UP000001519"/>
    </source>
</evidence>
<keyword evidence="2" id="KW-1185">Reference proteome</keyword>
<dbReference type="EMBL" id="CABD030052871">
    <property type="status" value="NOT_ANNOTATED_CDS"/>
    <property type="molecule type" value="Genomic_DNA"/>
</dbReference>
<name>A0A2I2YP29_GORGO</name>
<dbReference type="GeneTree" id="ENSGT00390000016686"/>
<organism evidence="1 2">
    <name type="scientific">Gorilla gorilla gorilla</name>
    <name type="common">Western lowland gorilla</name>
    <dbReference type="NCBI Taxonomy" id="9595"/>
    <lineage>
        <taxon>Eukaryota</taxon>
        <taxon>Metazoa</taxon>
        <taxon>Chordata</taxon>
        <taxon>Craniata</taxon>
        <taxon>Vertebrata</taxon>
        <taxon>Euteleostomi</taxon>
        <taxon>Mammalia</taxon>
        <taxon>Eutheria</taxon>
        <taxon>Euarchontoglires</taxon>
        <taxon>Primates</taxon>
        <taxon>Haplorrhini</taxon>
        <taxon>Catarrhini</taxon>
        <taxon>Hominidae</taxon>
        <taxon>Gorilla</taxon>
    </lineage>
</organism>
<reference evidence="1 2" key="2">
    <citation type="journal article" date="2012" name="Nature">
        <title>Insights into hominid evolution from the gorilla genome sequence.</title>
        <authorList>
            <person name="Scally A."/>
            <person name="Dutheil J.Y."/>
            <person name="Hillier L.W."/>
            <person name="Jordan G.E."/>
            <person name="Goodhead I."/>
            <person name="Herrero J."/>
            <person name="Hobolth A."/>
            <person name="Lappalainen T."/>
            <person name="Mailund T."/>
            <person name="Marques-Bonet T."/>
            <person name="McCarthy S."/>
            <person name="Montgomery S.H."/>
            <person name="Schwalie P.C."/>
            <person name="Tang Y.A."/>
            <person name="Ward M.C."/>
            <person name="Xue Y."/>
            <person name="Yngvadottir B."/>
            <person name="Alkan C."/>
            <person name="Andersen L.N."/>
            <person name="Ayub Q."/>
            <person name="Ball E.V."/>
            <person name="Beal K."/>
            <person name="Bradley B.J."/>
            <person name="Chen Y."/>
            <person name="Clee C.M."/>
            <person name="Fitzgerald S."/>
            <person name="Graves T.A."/>
            <person name="Gu Y."/>
            <person name="Heath P."/>
            <person name="Heger A."/>
            <person name="Karakoc E."/>
            <person name="Kolb-Kokocinski A."/>
            <person name="Laird G.K."/>
            <person name="Lunter G."/>
            <person name="Meader S."/>
            <person name="Mort M."/>
            <person name="Mullikin J.C."/>
            <person name="Munch K."/>
            <person name="O'Connor T.D."/>
            <person name="Phillips A.D."/>
            <person name="Prado-Martinez J."/>
            <person name="Rogers A.S."/>
            <person name="Sajjadian S."/>
            <person name="Schmidt D."/>
            <person name="Shaw K."/>
            <person name="Simpson J.T."/>
            <person name="Stenson P.D."/>
            <person name="Turner D.J."/>
            <person name="Vigilant L."/>
            <person name="Vilella A.J."/>
            <person name="Whitener W."/>
            <person name="Zhu B."/>
            <person name="Cooper D.N."/>
            <person name="de Jong P."/>
            <person name="Dermitzakis E.T."/>
            <person name="Eichler E.E."/>
            <person name="Flicek P."/>
            <person name="Goldman N."/>
            <person name="Mundy N.I."/>
            <person name="Ning Z."/>
            <person name="Odom D.T."/>
            <person name="Ponting C.P."/>
            <person name="Quail M.A."/>
            <person name="Ryder O.A."/>
            <person name="Searle S.M."/>
            <person name="Warren W.C."/>
            <person name="Wilson R.K."/>
            <person name="Schierup M.H."/>
            <person name="Rogers J."/>
            <person name="Tyler-Smith C."/>
            <person name="Durbin R."/>
        </authorList>
    </citation>
    <scope>NUCLEOTIDE SEQUENCE [LARGE SCALE GENOMIC DNA]</scope>
</reference>
<reference evidence="1" key="3">
    <citation type="submission" date="2025-08" db="UniProtKB">
        <authorList>
            <consortium name="Ensembl"/>
        </authorList>
    </citation>
    <scope>IDENTIFICATION</scope>
</reference>
<reference evidence="2" key="1">
    <citation type="submission" date="2011-05" db="EMBL/GenBank/DDBJ databases">
        <title>Insights into the evolution of the great apes provided by the gorilla genome.</title>
        <authorList>
            <person name="Scally A."/>
        </authorList>
    </citation>
    <scope>NUCLEOTIDE SEQUENCE [LARGE SCALE GENOMIC DNA]</scope>
</reference>
<accession>A0A2I2YP29</accession>
<protein>
    <submittedName>
        <fullName evidence="1">Malate dehydrogenase 2</fullName>
    </submittedName>
</protein>